<protein>
    <submittedName>
        <fullName evidence="8">RNA polymerase sigma-70 factor (ECF subfamily)</fullName>
    </submittedName>
</protein>
<dbReference type="Gene3D" id="1.10.1740.10">
    <property type="match status" value="1"/>
</dbReference>
<dbReference type="SUPFAM" id="SSF88659">
    <property type="entry name" value="Sigma3 and sigma4 domains of RNA polymerase sigma factors"/>
    <property type="match status" value="1"/>
</dbReference>
<evidence type="ECO:0000259" key="6">
    <source>
        <dbReference type="Pfam" id="PF04542"/>
    </source>
</evidence>
<dbReference type="GO" id="GO:0016987">
    <property type="term" value="F:sigma factor activity"/>
    <property type="evidence" value="ECO:0007669"/>
    <property type="project" value="UniProtKB-KW"/>
</dbReference>
<evidence type="ECO:0000256" key="1">
    <source>
        <dbReference type="ARBA" id="ARBA00010641"/>
    </source>
</evidence>
<dbReference type="PANTHER" id="PTHR43133:SF8">
    <property type="entry name" value="RNA POLYMERASE SIGMA FACTOR HI_1459-RELATED"/>
    <property type="match status" value="1"/>
</dbReference>
<dbReference type="GO" id="GO:0003677">
    <property type="term" value="F:DNA binding"/>
    <property type="evidence" value="ECO:0007669"/>
    <property type="project" value="UniProtKB-KW"/>
</dbReference>
<dbReference type="Pfam" id="PF04542">
    <property type="entry name" value="Sigma70_r2"/>
    <property type="match status" value="1"/>
</dbReference>
<keyword evidence="5" id="KW-0804">Transcription</keyword>
<name>A0A7W7ZEQ8_9BACT</name>
<dbReference type="Pfam" id="PF08281">
    <property type="entry name" value="Sigma70_r4_2"/>
    <property type="match status" value="1"/>
</dbReference>
<dbReference type="Proteomes" id="UP000540989">
    <property type="component" value="Unassembled WGS sequence"/>
</dbReference>
<dbReference type="RefSeq" id="WP_184218364.1">
    <property type="nucleotide sequence ID" value="NZ_JACHIP010000004.1"/>
</dbReference>
<evidence type="ECO:0000256" key="5">
    <source>
        <dbReference type="ARBA" id="ARBA00023163"/>
    </source>
</evidence>
<keyword evidence="2" id="KW-0805">Transcription regulation</keyword>
<dbReference type="PANTHER" id="PTHR43133">
    <property type="entry name" value="RNA POLYMERASE ECF-TYPE SIGMA FACTO"/>
    <property type="match status" value="1"/>
</dbReference>
<dbReference type="AlphaFoldDB" id="A0A7W7ZEQ8"/>
<dbReference type="InterPro" id="IPR036388">
    <property type="entry name" value="WH-like_DNA-bd_sf"/>
</dbReference>
<dbReference type="InterPro" id="IPR013324">
    <property type="entry name" value="RNA_pol_sigma_r3/r4-like"/>
</dbReference>
<keyword evidence="4" id="KW-0238">DNA-binding</keyword>
<dbReference type="NCBIfam" id="TIGR02937">
    <property type="entry name" value="sigma70-ECF"/>
    <property type="match status" value="1"/>
</dbReference>
<accession>A0A7W7ZEQ8</accession>
<organism evidence="8 9">
    <name type="scientific">Granulicella aggregans</name>
    <dbReference type="NCBI Taxonomy" id="474949"/>
    <lineage>
        <taxon>Bacteria</taxon>
        <taxon>Pseudomonadati</taxon>
        <taxon>Acidobacteriota</taxon>
        <taxon>Terriglobia</taxon>
        <taxon>Terriglobales</taxon>
        <taxon>Acidobacteriaceae</taxon>
        <taxon>Granulicella</taxon>
    </lineage>
</organism>
<evidence type="ECO:0000313" key="8">
    <source>
        <dbReference type="EMBL" id="MBB5058570.1"/>
    </source>
</evidence>
<evidence type="ECO:0000256" key="4">
    <source>
        <dbReference type="ARBA" id="ARBA00023125"/>
    </source>
</evidence>
<gene>
    <name evidence="8" type="ORF">HDF16_003284</name>
</gene>
<evidence type="ECO:0000256" key="2">
    <source>
        <dbReference type="ARBA" id="ARBA00023015"/>
    </source>
</evidence>
<dbReference type="InterPro" id="IPR014284">
    <property type="entry name" value="RNA_pol_sigma-70_dom"/>
</dbReference>
<dbReference type="InterPro" id="IPR007627">
    <property type="entry name" value="RNA_pol_sigma70_r2"/>
</dbReference>
<reference evidence="8 9" key="1">
    <citation type="submission" date="2020-08" db="EMBL/GenBank/DDBJ databases">
        <title>Genomic Encyclopedia of Type Strains, Phase IV (KMG-V): Genome sequencing to study the core and pangenomes of soil and plant-associated prokaryotes.</title>
        <authorList>
            <person name="Whitman W."/>
        </authorList>
    </citation>
    <scope>NUCLEOTIDE SEQUENCE [LARGE SCALE GENOMIC DNA]</scope>
    <source>
        <strain evidence="8 9">M8UP14</strain>
    </source>
</reference>
<proteinExistence type="inferred from homology"/>
<keyword evidence="3" id="KW-0731">Sigma factor</keyword>
<evidence type="ECO:0000256" key="3">
    <source>
        <dbReference type="ARBA" id="ARBA00023082"/>
    </source>
</evidence>
<dbReference type="EMBL" id="JACHIP010000004">
    <property type="protein sequence ID" value="MBB5058570.1"/>
    <property type="molecule type" value="Genomic_DNA"/>
</dbReference>
<dbReference type="GO" id="GO:0006352">
    <property type="term" value="P:DNA-templated transcription initiation"/>
    <property type="evidence" value="ECO:0007669"/>
    <property type="project" value="InterPro"/>
</dbReference>
<comment type="similarity">
    <text evidence="1">Belongs to the sigma-70 factor family. ECF subfamily.</text>
</comment>
<feature type="domain" description="RNA polymerase sigma factor 70 region 4 type 2" evidence="7">
    <location>
        <begin position="130"/>
        <end position="179"/>
    </location>
</feature>
<evidence type="ECO:0000313" key="9">
    <source>
        <dbReference type="Proteomes" id="UP000540989"/>
    </source>
</evidence>
<dbReference type="InterPro" id="IPR013249">
    <property type="entry name" value="RNA_pol_sigma70_r4_t2"/>
</dbReference>
<sequence>MTSFEGYSLVLPSAKEAESQEIKCEIDLPALVGTYSTLLFRVAHSVLRSRSDAEDVVQDAFVRVLENRSKLPEVREMRVWLVRIAWNLALDRRRRIRPDQMDEVFAQSLVATGTPADQALHEAQQMNNALREIEKLPDAERNVLLLSAIEELGTTEIALVLKKSESAVRALLFRARTRLRERLAKGGKR</sequence>
<dbReference type="InterPro" id="IPR039425">
    <property type="entry name" value="RNA_pol_sigma-70-like"/>
</dbReference>
<keyword evidence="9" id="KW-1185">Reference proteome</keyword>
<dbReference type="SUPFAM" id="SSF88946">
    <property type="entry name" value="Sigma2 domain of RNA polymerase sigma factors"/>
    <property type="match status" value="1"/>
</dbReference>
<comment type="caution">
    <text evidence="8">The sequence shown here is derived from an EMBL/GenBank/DDBJ whole genome shotgun (WGS) entry which is preliminary data.</text>
</comment>
<dbReference type="Gene3D" id="1.10.10.10">
    <property type="entry name" value="Winged helix-like DNA-binding domain superfamily/Winged helix DNA-binding domain"/>
    <property type="match status" value="1"/>
</dbReference>
<feature type="domain" description="RNA polymerase sigma-70 region 2" evidence="6">
    <location>
        <begin position="31"/>
        <end position="95"/>
    </location>
</feature>
<dbReference type="InterPro" id="IPR013325">
    <property type="entry name" value="RNA_pol_sigma_r2"/>
</dbReference>
<evidence type="ECO:0000259" key="7">
    <source>
        <dbReference type="Pfam" id="PF08281"/>
    </source>
</evidence>